<feature type="region of interest" description="Disordered" evidence="1">
    <location>
        <begin position="417"/>
        <end position="440"/>
    </location>
</feature>
<feature type="domain" description="FHA" evidence="3">
    <location>
        <begin position="53"/>
        <end position="115"/>
    </location>
</feature>
<evidence type="ECO:0000256" key="1">
    <source>
        <dbReference type="SAM" id="MobiDB-lite"/>
    </source>
</evidence>
<proteinExistence type="predicted"/>
<feature type="transmembrane region" description="Helical" evidence="2">
    <location>
        <begin position="810"/>
        <end position="835"/>
    </location>
</feature>
<keyword evidence="2" id="KW-0472">Membrane</keyword>
<gene>
    <name evidence="4" type="ORF">FRX48_02325</name>
</gene>
<feature type="compositionally biased region" description="Acidic residues" evidence="1">
    <location>
        <begin position="215"/>
        <end position="225"/>
    </location>
</feature>
<evidence type="ECO:0000256" key="2">
    <source>
        <dbReference type="SAM" id="Phobius"/>
    </source>
</evidence>
<dbReference type="AlphaFoldDB" id="A0A5M8PWA8"/>
<feature type="region of interest" description="Disordered" evidence="1">
    <location>
        <begin position="153"/>
        <end position="260"/>
    </location>
</feature>
<dbReference type="SMART" id="SM00240">
    <property type="entry name" value="FHA"/>
    <property type="match status" value="1"/>
</dbReference>
<dbReference type="Gene3D" id="2.60.200.20">
    <property type="match status" value="1"/>
</dbReference>
<accession>A0A5M8PWA8</accession>
<dbReference type="OrthoDB" id="4096268at2759"/>
<sequence length="851" mass="93075">MDHSLPKMRPDIPNPSTKSSPFRSQAVLTLTPIDCPTDSQPRVLTLHADRPLLHVGRSSRNASKGLTAAQNNAWFDSPTMSRQHASFHMTSESPRTILLEDLRSTHGTYVWGRRLDADEAYTCTSGLSITFGQKVTSGTMTFPAREFVLGIEWQTPSPPTPSSSPAAQQKTTSIGFCVPDDDDETSEDRSREPSVQIVQEGRRTFSVPDSPSSEDGLDSDDDSVEEPPPAGNSSVSTTPNNCADSGGKGRGSQTTQGTENVLWNNKNLKISCLLTTDDDRTEREVGTSPLNPIELDKEINRIRENAMVLIQDDGPEVLSSKPAIFAGNQAEVAPTSLLGHLQNRQPSLHSEHKVDAGEDTGNNVTSDSDMDDFENDILDEIDGDELYQLTEHHMDSQHPLAEIEGVRVQKMVKFLEQNYDSEDSDNEDNEDEDEDEDDYPNHFNAHYDEGRTYFAEGTITTPVTASNPQGSFQLGTKQVDQEPLVMVEDSQLHRQTPLRISTTEPINVGTLPTFINVDHRAPSPSDAALAKKPSFPGIGLSFGEDPMHPRAITQMSVPQSANEKGHPVGPHAPSDFPFRRDFRDFLDNSNTVHGFTSFQDYRCQEGILDDSDHLPRYKVGPFSSRPERCSTLPSLVAACEQSRSNDLRVQQYLGSAASRAKASSISSKDFSPVRGAGNIAQQLNKPQRPVGPSPALSIKDLVDDNHNEVPSTSRGLKRKAAEIALDDEITASPEADLMQQTILTQPSLNTSQGSFLHNAQPRNTTVSSHQDSVLHFCDGIPDKLESSSVGSQEEPARKKMKVAAKRPSRFGAFISGFVVGGLSLAGAFAALIATVPNSVREETWREYGYTG</sequence>
<keyword evidence="2" id="KW-0812">Transmembrane</keyword>
<feature type="region of interest" description="Disordered" evidence="1">
    <location>
        <begin position="679"/>
        <end position="699"/>
    </location>
</feature>
<feature type="compositionally biased region" description="Basic and acidic residues" evidence="1">
    <location>
        <begin position="1"/>
        <end position="10"/>
    </location>
</feature>
<comment type="caution">
    <text evidence="4">The sequence shown here is derived from an EMBL/GenBank/DDBJ whole genome shotgun (WGS) entry which is preliminary data.</text>
</comment>
<dbReference type="SUPFAM" id="SSF49879">
    <property type="entry name" value="SMAD/FHA domain"/>
    <property type="match status" value="1"/>
</dbReference>
<protein>
    <recommendedName>
        <fullName evidence="3">FHA domain-containing protein</fullName>
    </recommendedName>
</protein>
<evidence type="ECO:0000313" key="4">
    <source>
        <dbReference type="EMBL" id="KAA6413963.1"/>
    </source>
</evidence>
<evidence type="ECO:0000313" key="5">
    <source>
        <dbReference type="Proteomes" id="UP000324767"/>
    </source>
</evidence>
<dbReference type="Pfam" id="PF00498">
    <property type="entry name" value="FHA"/>
    <property type="match status" value="1"/>
</dbReference>
<feature type="compositionally biased region" description="Polar residues" evidence="1">
    <location>
        <begin position="251"/>
        <end position="260"/>
    </location>
</feature>
<feature type="region of interest" description="Disordered" evidence="1">
    <location>
        <begin position="1"/>
        <end position="22"/>
    </location>
</feature>
<feature type="region of interest" description="Disordered" evidence="1">
    <location>
        <begin position="343"/>
        <end position="371"/>
    </location>
</feature>
<dbReference type="PROSITE" id="PS50006">
    <property type="entry name" value="FHA_DOMAIN"/>
    <property type="match status" value="1"/>
</dbReference>
<feature type="compositionally biased region" description="Polar residues" evidence="1">
    <location>
        <begin position="231"/>
        <end position="243"/>
    </location>
</feature>
<dbReference type="Proteomes" id="UP000324767">
    <property type="component" value="Unassembled WGS sequence"/>
</dbReference>
<reference evidence="4 5" key="1">
    <citation type="submission" date="2019-09" db="EMBL/GenBank/DDBJ databases">
        <title>The hologenome of the rock-dwelling lichen Lasallia pustulata.</title>
        <authorList>
            <person name="Greshake Tzovaras B."/>
            <person name="Segers F."/>
            <person name="Bicker A."/>
            <person name="Dal Grande F."/>
            <person name="Otte J."/>
            <person name="Hankeln T."/>
            <person name="Schmitt I."/>
            <person name="Ebersberger I."/>
        </authorList>
    </citation>
    <scope>NUCLEOTIDE SEQUENCE [LARGE SCALE GENOMIC DNA]</scope>
    <source>
        <strain evidence="4">A1-1</strain>
    </source>
</reference>
<dbReference type="InterPro" id="IPR000253">
    <property type="entry name" value="FHA_dom"/>
</dbReference>
<dbReference type="InterPro" id="IPR008984">
    <property type="entry name" value="SMAD_FHA_dom_sf"/>
</dbReference>
<feature type="compositionally biased region" description="Acidic residues" evidence="1">
    <location>
        <begin position="419"/>
        <end position="438"/>
    </location>
</feature>
<dbReference type="EMBL" id="VXIT01000003">
    <property type="protein sequence ID" value="KAA6413963.1"/>
    <property type="molecule type" value="Genomic_DNA"/>
</dbReference>
<keyword evidence="2" id="KW-1133">Transmembrane helix</keyword>
<name>A0A5M8PWA8_9LECA</name>
<organism evidence="4 5">
    <name type="scientific">Lasallia pustulata</name>
    <dbReference type="NCBI Taxonomy" id="136370"/>
    <lineage>
        <taxon>Eukaryota</taxon>
        <taxon>Fungi</taxon>
        <taxon>Dikarya</taxon>
        <taxon>Ascomycota</taxon>
        <taxon>Pezizomycotina</taxon>
        <taxon>Lecanoromycetes</taxon>
        <taxon>OSLEUM clade</taxon>
        <taxon>Umbilicariomycetidae</taxon>
        <taxon>Umbilicariales</taxon>
        <taxon>Umbilicariaceae</taxon>
        <taxon>Lasallia</taxon>
    </lineage>
</organism>
<evidence type="ECO:0000259" key="3">
    <source>
        <dbReference type="PROSITE" id="PS50006"/>
    </source>
</evidence>